<reference evidence="3 4" key="1">
    <citation type="submission" date="2019-08" db="EMBL/GenBank/DDBJ databases">
        <title>Calorimonas adulescens gen. nov., sp. nov., an anaerobic thermophilic bacterium from Sakhalin hot spring.</title>
        <authorList>
            <person name="Khomyakova M.A."/>
            <person name="Merkel A.Y."/>
            <person name="Novikov A."/>
            <person name="Bonch-Osmolovskaya E.A."/>
            <person name="Slobodkin A.I."/>
        </authorList>
    </citation>
    <scope>NUCLEOTIDE SEQUENCE [LARGE SCALE GENOMIC DNA]</scope>
    <source>
        <strain evidence="3 4">A05MB</strain>
    </source>
</reference>
<dbReference type="PANTHER" id="PTHR46558">
    <property type="entry name" value="TRACRIPTIONAL REGULATORY PROTEIN-RELATED-RELATED"/>
    <property type="match status" value="1"/>
</dbReference>
<keyword evidence="1" id="KW-0238">DNA-binding</keyword>
<dbReference type="Gene3D" id="1.10.260.40">
    <property type="entry name" value="lambda repressor-like DNA-binding domains"/>
    <property type="match status" value="1"/>
</dbReference>
<dbReference type="PANTHER" id="PTHR46558:SF11">
    <property type="entry name" value="HTH-TYPE TRANSCRIPTIONAL REGULATOR XRE"/>
    <property type="match status" value="1"/>
</dbReference>
<proteinExistence type="predicted"/>
<dbReference type="Proteomes" id="UP000322976">
    <property type="component" value="Unassembled WGS sequence"/>
</dbReference>
<keyword evidence="4" id="KW-1185">Reference proteome</keyword>
<dbReference type="PROSITE" id="PS50943">
    <property type="entry name" value="HTH_CROC1"/>
    <property type="match status" value="1"/>
</dbReference>
<dbReference type="SMART" id="SM00530">
    <property type="entry name" value="HTH_XRE"/>
    <property type="match status" value="1"/>
</dbReference>
<dbReference type="SUPFAM" id="SSF47413">
    <property type="entry name" value="lambda repressor-like DNA-binding domains"/>
    <property type="match status" value="1"/>
</dbReference>
<dbReference type="InterPro" id="IPR001387">
    <property type="entry name" value="Cro/C1-type_HTH"/>
</dbReference>
<accession>A0A5D8QFG3</accession>
<comment type="caution">
    <text evidence="3">The sequence shown here is derived from an EMBL/GenBank/DDBJ whole genome shotgun (WGS) entry which is preliminary data.</text>
</comment>
<gene>
    <name evidence="3" type="ORF">FWJ32_02265</name>
</gene>
<dbReference type="Pfam" id="PF01381">
    <property type="entry name" value="HTH_3"/>
    <property type="match status" value="1"/>
</dbReference>
<feature type="domain" description="HTH cro/C1-type" evidence="2">
    <location>
        <begin position="25"/>
        <end position="79"/>
    </location>
</feature>
<dbReference type="GO" id="GO:0003677">
    <property type="term" value="F:DNA binding"/>
    <property type="evidence" value="ECO:0007669"/>
    <property type="project" value="UniProtKB-KW"/>
</dbReference>
<organism evidence="3 4">
    <name type="scientific">Calorimonas adulescens</name>
    <dbReference type="NCBI Taxonomy" id="2606906"/>
    <lineage>
        <taxon>Bacteria</taxon>
        <taxon>Bacillati</taxon>
        <taxon>Bacillota</taxon>
        <taxon>Clostridia</taxon>
        <taxon>Thermoanaerobacterales</taxon>
        <taxon>Thermoanaerobacteraceae</taxon>
        <taxon>Calorimonas</taxon>
    </lineage>
</organism>
<sequence>MLYYTEHIKARLHTERRMSMIDKILLKLREEMGISQEMAAKSLNVSRSALGYYERGERQPDASFIIKAADFFGVTADYLLGRSDYRSVENQAIANKFELPLSDKAISFLKSVSPELLPTLDLLLSDPNFENFLLEVMTYIYSLKHGESSESVDIISYKLNEEINKAGSSYTPSEITKIISRLLPRLQQAKVIEALERLINSMVEHDKRD</sequence>
<name>A0A5D8QFG3_9THEO</name>
<evidence type="ECO:0000259" key="2">
    <source>
        <dbReference type="PROSITE" id="PS50943"/>
    </source>
</evidence>
<evidence type="ECO:0000256" key="1">
    <source>
        <dbReference type="ARBA" id="ARBA00023125"/>
    </source>
</evidence>
<dbReference type="AlphaFoldDB" id="A0A5D8QFG3"/>
<dbReference type="InterPro" id="IPR010982">
    <property type="entry name" value="Lambda_DNA-bd_dom_sf"/>
</dbReference>
<dbReference type="CDD" id="cd00093">
    <property type="entry name" value="HTH_XRE"/>
    <property type="match status" value="1"/>
</dbReference>
<protein>
    <submittedName>
        <fullName evidence="3">Helix-turn-helix transcriptional regulator</fullName>
    </submittedName>
</protein>
<evidence type="ECO:0000313" key="4">
    <source>
        <dbReference type="Proteomes" id="UP000322976"/>
    </source>
</evidence>
<dbReference type="EMBL" id="VTPS01000002">
    <property type="protein sequence ID" value="TZE83167.1"/>
    <property type="molecule type" value="Genomic_DNA"/>
</dbReference>
<evidence type="ECO:0000313" key="3">
    <source>
        <dbReference type="EMBL" id="TZE83167.1"/>
    </source>
</evidence>